<protein>
    <submittedName>
        <fullName evidence="1">Uncharacterized protein</fullName>
    </submittedName>
</protein>
<dbReference type="InterPro" id="IPR053139">
    <property type="entry name" value="Surface_bspA-like"/>
</dbReference>
<dbReference type="SUPFAM" id="SSF52058">
    <property type="entry name" value="L domain-like"/>
    <property type="match status" value="1"/>
</dbReference>
<dbReference type="InterPro" id="IPR032675">
    <property type="entry name" value="LRR_dom_sf"/>
</dbReference>
<keyword evidence="2" id="KW-1185">Reference proteome</keyword>
<dbReference type="InterPro" id="IPR026906">
    <property type="entry name" value="LRR_5"/>
</dbReference>
<dbReference type="PANTHER" id="PTHR45661:SF3">
    <property type="entry name" value="IG-LIKE DOMAIN-CONTAINING PROTEIN"/>
    <property type="match status" value="1"/>
</dbReference>
<evidence type="ECO:0000313" key="2">
    <source>
        <dbReference type="Proteomes" id="UP001470230"/>
    </source>
</evidence>
<comment type="caution">
    <text evidence="1">The sequence shown here is derived from an EMBL/GenBank/DDBJ whole genome shotgun (WGS) entry which is preliminary data.</text>
</comment>
<proteinExistence type="predicted"/>
<dbReference type="PANTHER" id="PTHR45661">
    <property type="entry name" value="SURFACE ANTIGEN"/>
    <property type="match status" value="1"/>
</dbReference>
<sequence>MALKSCSKIKQITIPPHVKIIGESAFFYSLEQVDVPLNSELQIIETLAFQYIRNNRIYIPSHVIQINAYAFIDIKSLQKVVIPENSELQYLGKSAFENTSIESIFIPSNIKVIHERTSCNKLLELEFSNMPI</sequence>
<reference evidence="1 2" key="1">
    <citation type="submission" date="2024-04" db="EMBL/GenBank/DDBJ databases">
        <title>Tritrichomonas musculus Genome.</title>
        <authorList>
            <person name="Alves-Ferreira E."/>
            <person name="Grigg M."/>
            <person name="Lorenzi H."/>
            <person name="Galac M."/>
        </authorList>
    </citation>
    <scope>NUCLEOTIDE SEQUENCE [LARGE SCALE GENOMIC DNA]</scope>
    <source>
        <strain evidence="1 2">EAF2021</strain>
    </source>
</reference>
<evidence type="ECO:0000313" key="1">
    <source>
        <dbReference type="EMBL" id="KAK8891615.1"/>
    </source>
</evidence>
<dbReference type="Pfam" id="PF13306">
    <property type="entry name" value="LRR_5"/>
    <property type="match status" value="1"/>
</dbReference>
<dbReference type="EMBL" id="JAPFFF010000004">
    <property type="protein sequence ID" value="KAK8891615.1"/>
    <property type="molecule type" value="Genomic_DNA"/>
</dbReference>
<gene>
    <name evidence="1" type="ORF">M9Y10_028830</name>
</gene>
<accession>A0ABR2KKG2</accession>
<dbReference type="Proteomes" id="UP001470230">
    <property type="component" value="Unassembled WGS sequence"/>
</dbReference>
<dbReference type="Gene3D" id="3.80.10.10">
    <property type="entry name" value="Ribonuclease Inhibitor"/>
    <property type="match status" value="1"/>
</dbReference>
<organism evidence="1 2">
    <name type="scientific">Tritrichomonas musculus</name>
    <dbReference type="NCBI Taxonomy" id="1915356"/>
    <lineage>
        <taxon>Eukaryota</taxon>
        <taxon>Metamonada</taxon>
        <taxon>Parabasalia</taxon>
        <taxon>Tritrichomonadida</taxon>
        <taxon>Tritrichomonadidae</taxon>
        <taxon>Tritrichomonas</taxon>
    </lineage>
</organism>
<name>A0ABR2KKG2_9EUKA</name>